<sequence length="236" mass="26892">MPAVGQGVILFLKEVQEIDSRLLSSYNIEVGALHHPVVVLHSAETADDAVVCLLTTLNGANVEDRFHPSLYGWYLAIYPKPAPSQDYRQLRLVGDVRLRKQGYVSTRQSHRVHKSMLKPYDRSKPSHYYRLTASSLEYVAIQLQIVALQKSHTNQRQARDLTPLLTQQRQLRLFQEPNAPDAVLERSFVIDLARTAVWTSGIAFAATWWAAKKSFAGFWWLGKKIYANLPRTEDHP</sequence>
<protein>
    <submittedName>
        <fullName evidence="1">Uncharacterized protein</fullName>
    </submittedName>
</protein>
<reference evidence="1 2" key="1">
    <citation type="submission" date="2024-09" db="EMBL/GenBank/DDBJ databases">
        <title>Rethinking Asexuality: The Enigmatic Case of Functional Sexual Genes in Lepraria (Stereocaulaceae).</title>
        <authorList>
            <person name="Doellman M."/>
            <person name="Sun Y."/>
            <person name="Barcenas-Pena A."/>
            <person name="Lumbsch H.T."/>
            <person name="Grewe F."/>
        </authorList>
    </citation>
    <scope>NUCLEOTIDE SEQUENCE [LARGE SCALE GENOMIC DNA]</scope>
    <source>
        <strain evidence="1 2">Mercado 3170</strain>
    </source>
</reference>
<comment type="caution">
    <text evidence="1">The sequence shown here is derived from an EMBL/GenBank/DDBJ whole genome shotgun (WGS) entry which is preliminary data.</text>
</comment>
<dbReference type="Proteomes" id="UP001590950">
    <property type="component" value="Unassembled WGS sequence"/>
</dbReference>
<evidence type="ECO:0000313" key="2">
    <source>
        <dbReference type="Proteomes" id="UP001590950"/>
    </source>
</evidence>
<dbReference type="EMBL" id="JBEFKJ010000018">
    <property type="protein sequence ID" value="KAL2041265.1"/>
    <property type="molecule type" value="Genomic_DNA"/>
</dbReference>
<keyword evidence="2" id="KW-1185">Reference proteome</keyword>
<proteinExistence type="predicted"/>
<gene>
    <name evidence="1" type="ORF">N7G274_006210</name>
</gene>
<name>A0ABR4A845_9LECA</name>
<dbReference type="PANTHER" id="PTHR37048">
    <property type="entry name" value="QUESTIONABLE PROTEIN"/>
    <property type="match status" value="1"/>
</dbReference>
<organism evidence="1 2">
    <name type="scientific">Stereocaulon virgatum</name>
    <dbReference type="NCBI Taxonomy" id="373712"/>
    <lineage>
        <taxon>Eukaryota</taxon>
        <taxon>Fungi</taxon>
        <taxon>Dikarya</taxon>
        <taxon>Ascomycota</taxon>
        <taxon>Pezizomycotina</taxon>
        <taxon>Lecanoromycetes</taxon>
        <taxon>OSLEUM clade</taxon>
        <taxon>Lecanoromycetidae</taxon>
        <taxon>Lecanorales</taxon>
        <taxon>Lecanorineae</taxon>
        <taxon>Stereocaulaceae</taxon>
        <taxon>Stereocaulon</taxon>
    </lineage>
</organism>
<accession>A0ABR4A845</accession>
<dbReference type="PANTHER" id="PTHR37048:SF2">
    <property type="entry name" value="QUESTIONABLE PROTEIN"/>
    <property type="match status" value="1"/>
</dbReference>
<evidence type="ECO:0000313" key="1">
    <source>
        <dbReference type="EMBL" id="KAL2041265.1"/>
    </source>
</evidence>